<dbReference type="InterPro" id="IPR038460">
    <property type="entry name" value="AcetylCoA_hyd_C_sf"/>
</dbReference>
<accession>D1C4I7</accession>
<dbReference type="Pfam" id="PF13336">
    <property type="entry name" value="AcetylCoA_hyd_C"/>
    <property type="match status" value="1"/>
</dbReference>
<dbReference type="PANTHER" id="PTHR21432">
    <property type="entry name" value="ACETYL-COA HYDROLASE-RELATED"/>
    <property type="match status" value="1"/>
</dbReference>
<proteinExistence type="inferred from homology"/>
<dbReference type="GO" id="GO:0006083">
    <property type="term" value="P:acetate metabolic process"/>
    <property type="evidence" value="ECO:0007669"/>
    <property type="project" value="InterPro"/>
</dbReference>
<dbReference type="InterPro" id="IPR046433">
    <property type="entry name" value="ActCoA_hydro"/>
</dbReference>
<dbReference type="AlphaFoldDB" id="D1C4I7"/>
<evidence type="ECO:0000313" key="5">
    <source>
        <dbReference type="EMBL" id="ACZ39154.1"/>
    </source>
</evidence>
<dbReference type="OrthoDB" id="9801795at2"/>
<evidence type="ECO:0000259" key="4">
    <source>
        <dbReference type="Pfam" id="PF13336"/>
    </source>
</evidence>
<evidence type="ECO:0000313" key="6">
    <source>
        <dbReference type="Proteomes" id="UP000002027"/>
    </source>
</evidence>
<dbReference type="Proteomes" id="UP000002027">
    <property type="component" value="Chromosome 1"/>
</dbReference>
<feature type="domain" description="Acetyl-CoA hydrolase/transferase N-terminal" evidence="3">
    <location>
        <begin position="12"/>
        <end position="172"/>
    </location>
</feature>
<dbReference type="InterPro" id="IPR037171">
    <property type="entry name" value="NagB/RpiA_transferase-like"/>
</dbReference>
<dbReference type="HOGENOM" id="CLU_030703_1_0_0"/>
<dbReference type="InterPro" id="IPR026888">
    <property type="entry name" value="AcetylCoA_hyd_C"/>
</dbReference>
<sequence length="427" mass="45915">MRIMDAAAAVELVEPGNRVYVHEAAMVPTTLLDALVERAPELRDVEIVHLHTEAPAPYVAPEMEGHLRHNAFFIGANVRAAVNEGRADYTPVFLSEIPALIADGTLPIDVAFIQVSPPDRHGFCRLGASVACARAAVDHARIVIAEFNPRVPRTLGNSAVHVSRITAAVEVDRPLPSHPIRPFGPIEQAIGEHVAALVPNGATLQMGIGTIPNAVLAALRHHEDLGVHTEMFTDGLIDLIEAGVITNRAKSRFRGRVVTSFAVGTDRLFSFVDGNPFVEFHPSDIVNDPREIRQQSKMVAINSAIQIDLTGQVCADSIGEQMYSGIGGQMDFVQGALRSPGGKAIIALPSTAKGGTISRIVPRLDPGAGVVTTRGHVQWVVTEYGAVNLRGRTLRERAELLISIAHPDFRPDLRAAAVARRLFAVSE</sequence>
<dbReference type="Gene3D" id="3.30.750.70">
    <property type="entry name" value="4-hydroxybutyrate coenzyme like domains"/>
    <property type="match status" value="1"/>
</dbReference>
<evidence type="ECO:0000256" key="1">
    <source>
        <dbReference type="ARBA" id="ARBA00009632"/>
    </source>
</evidence>
<dbReference type="GO" id="GO:0016787">
    <property type="term" value="F:hydrolase activity"/>
    <property type="evidence" value="ECO:0007669"/>
    <property type="project" value="UniProtKB-KW"/>
</dbReference>
<protein>
    <submittedName>
        <fullName evidence="5">Acetyl-CoA hydrolase/transferase</fullName>
    </submittedName>
</protein>
<dbReference type="eggNOG" id="COG0427">
    <property type="taxonomic scope" value="Bacteria"/>
</dbReference>
<dbReference type="InterPro" id="IPR003702">
    <property type="entry name" value="ActCoA_hydro_N"/>
</dbReference>
<keyword evidence="6" id="KW-1185">Reference proteome</keyword>
<dbReference type="EMBL" id="CP001823">
    <property type="protein sequence ID" value="ACZ39154.1"/>
    <property type="molecule type" value="Genomic_DNA"/>
</dbReference>
<keyword evidence="5" id="KW-0378">Hydrolase</keyword>
<dbReference type="SUPFAM" id="SSF100950">
    <property type="entry name" value="NagB/RpiA/CoA transferase-like"/>
    <property type="match status" value="2"/>
</dbReference>
<dbReference type="Gene3D" id="3.40.1080.20">
    <property type="entry name" value="Acetyl-CoA hydrolase/transferase C-terminal domain"/>
    <property type="match status" value="1"/>
</dbReference>
<dbReference type="STRING" id="479434.Sthe_1720"/>
<dbReference type="PANTHER" id="PTHR21432:SF20">
    <property type="entry name" value="ACETYL-COA HYDROLASE"/>
    <property type="match status" value="1"/>
</dbReference>
<dbReference type="KEGG" id="sti:Sthe_1720"/>
<dbReference type="Gene3D" id="3.40.1080.10">
    <property type="entry name" value="Glutaconate Coenzyme A-transferase"/>
    <property type="match status" value="1"/>
</dbReference>
<comment type="similarity">
    <text evidence="1">Belongs to the acetyl-CoA hydrolase/transferase family.</text>
</comment>
<dbReference type="GO" id="GO:0008775">
    <property type="term" value="F:acetate CoA-transferase activity"/>
    <property type="evidence" value="ECO:0007669"/>
    <property type="project" value="InterPro"/>
</dbReference>
<organism evidence="5 6">
    <name type="scientific">Sphaerobacter thermophilus (strain ATCC 49802 / DSM 20745 / KCCM 41009 / NCIMB 13125 / S 6022)</name>
    <dbReference type="NCBI Taxonomy" id="479434"/>
    <lineage>
        <taxon>Bacteria</taxon>
        <taxon>Pseudomonadati</taxon>
        <taxon>Thermomicrobiota</taxon>
        <taxon>Thermomicrobia</taxon>
        <taxon>Sphaerobacterales</taxon>
        <taxon>Sphaerobacterineae</taxon>
        <taxon>Sphaerobacteraceae</taxon>
        <taxon>Sphaerobacter</taxon>
    </lineage>
</organism>
<feature type="domain" description="Acetyl-CoA hydrolase/transferase C-terminal" evidence="4">
    <location>
        <begin position="264"/>
        <end position="417"/>
    </location>
</feature>
<keyword evidence="2 5" id="KW-0808">Transferase</keyword>
<reference evidence="5 6" key="2">
    <citation type="journal article" date="2010" name="Stand. Genomic Sci.">
        <title>Complete genome sequence of Desulfohalobium retbaense type strain (HR(100)).</title>
        <authorList>
            <person name="Spring S."/>
            <person name="Nolan M."/>
            <person name="Lapidus A."/>
            <person name="Glavina Del Rio T."/>
            <person name="Copeland A."/>
            <person name="Tice H."/>
            <person name="Cheng J.F."/>
            <person name="Lucas S."/>
            <person name="Land M."/>
            <person name="Chen F."/>
            <person name="Bruce D."/>
            <person name="Goodwin L."/>
            <person name="Pitluck S."/>
            <person name="Ivanova N."/>
            <person name="Mavromatis K."/>
            <person name="Mikhailova N."/>
            <person name="Pati A."/>
            <person name="Chen A."/>
            <person name="Palaniappan K."/>
            <person name="Hauser L."/>
            <person name="Chang Y.J."/>
            <person name="Jeffries C.D."/>
            <person name="Munk C."/>
            <person name="Kiss H."/>
            <person name="Chain P."/>
            <person name="Han C."/>
            <person name="Brettin T."/>
            <person name="Detter J.C."/>
            <person name="Schuler E."/>
            <person name="Goker M."/>
            <person name="Rohde M."/>
            <person name="Bristow J."/>
            <person name="Eisen J.A."/>
            <person name="Markowitz V."/>
            <person name="Hugenholtz P."/>
            <person name="Kyrpides N.C."/>
            <person name="Klenk H.P."/>
        </authorList>
    </citation>
    <scope>NUCLEOTIDE SEQUENCE [LARGE SCALE GENOMIC DNA]</scope>
    <source>
        <strain evidence="6">ATCC 49802 / DSM 20745 / S 6022</strain>
    </source>
</reference>
<evidence type="ECO:0000259" key="3">
    <source>
        <dbReference type="Pfam" id="PF02550"/>
    </source>
</evidence>
<dbReference type="RefSeq" id="WP_012872201.1">
    <property type="nucleotide sequence ID" value="NC_013523.1"/>
</dbReference>
<gene>
    <name evidence="5" type="ordered locus">Sthe_1720</name>
</gene>
<evidence type="ECO:0000256" key="2">
    <source>
        <dbReference type="ARBA" id="ARBA00022679"/>
    </source>
</evidence>
<reference evidence="6" key="1">
    <citation type="submission" date="2009-11" db="EMBL/GenBank/DDBJ databases">
        <title>The complete chromosome 1 of Sphaerobacter thermophilus DSM 20745.</title>
        <authorList>
            <person name="Lucas S."/>
            <person name="Copeland A."/>
            <person name="Lapidus A."/>
            <person name="Glavina del Rio T."/>
            <person name="Dalin E."/>
            <person name="Tice H."/>
            <person name="Bruce D."/>
            <person name="Goodwin L."/>
            <person name="Pitluck S."/>
            <person name="Kyrpides N."/>
            <person name="Mavromatis K."/>
            <person name="Ivanova N."/>
            <person name="Mikhailova N."/>
            <person name="LaButti K.M."/>
            <person name="Clum A."/>
            <person name="Sun H.I."/>
            <person name="Brettin T."/>
            <person name="Detter J.C."/>
            <person name="Han C."/>
            <person name="Larimer F."/>
            <person name="Land M."/>
            <person name="Hauser L."/>
            <person name="Markowitz V."/>
            <person name="Cheng J.F."/>
            <person name="Hugenholtz P."/>
            <person name="Woyke T."/>
            <person name="Wu D."/>
            <person name="Steenblock K."/>
            <person name="Schneider S."/>
            <person name="Pukall R."/>
            <person name="Goeker M."/>
            <person name="Klenk H.P."/>
            <person name="Eisen J.A."/>
        </authorList>
    </citation>
    <scope>NUCLEOTIDE SEQUENCE [LARGE SCALE GENOMIC DNA]</scope>
    <source>
        <strain evidence="6">ATCC 49802 / DSM 20745 / S 6022</strain>
    </source>
</reference>
<dbReference type="InParanoid" id="D1C4I7"/>
<name>D1C4I7_SPHTD</name>
<dbReference type="Pfam" id="PF02550">
    <property type="entry name" value="AcetylCoA_hydro"/>
    <property type="match status" value="1"/>
</dbReference>